<evidence type="ECO:0000313" key="1">
    <source>
        <dbReference type="EMBL" id="QJA45986.1"/>
    </source>
</evidence>
<sequence>MLKITFRGWSLWSGRTARMVYIKINKDGSWSRYSERDLLSAFKETKGIEIEEVEAEIKA</sequence>
<dbReference type="EMBL" id="MT144000">
    <property type="protein sequence ID" value="QJA45986.1"/>
    <property type="molecule type" value="Genomic_DNA"/>
</dbReference>
<organism evidence="1">
    <name type="scientific">viral metagenome</name>
    <dbReference type="NCBI Taxonomy" id="1070528"/>
    <lineage>
        <taxon>unclassified sequences</taxon>
        <taxon>metagenomes</taxon>
        <taxon>organismal metagenomes</taxon>
    </lineage>
</organism>
<dbReference type="AlphaFoldDB" id="A0A6H1ZDJ2"/>
<accession>A0A6H1ZDJ2</accession>
<reference evidence="1" key="1">
    <citation type="submission" date="2020-03" db="EMBL/GenBank/DDBJ databases">
        <title>The deep terrestrial virosphere.</title>
        <authorList>
            <person name="Holmfeldt K."/>
            <person name="Nilsson E."/>
            <person name="Simone D."/>
            <person name="Lopez-Fernandez M."/>
            <person name="Wu X."/>
            <person name="de Brujin I."/>
            <person name="Lundin D."/>
            <person name="Andersson A."/>
            <person name="Bertilsson S."/>
            <person name="Dopson M."/>
        </authorList>
    </citation>
    <scope>NUCLEOTIDE SEQUENCE</scope>
    <source>
        <strain evidence="1">TM448A00289</strain>
        <strain evidence="2">TM448B00173</strain>
    </source>
</reference>
<protein>
    <submittedName>
        <fullName evidence="1">Uncharacterized protein</fullName>
    </submittedName>
</protein>
<evidence type="ECO:0000313" key="2">
    <source>
        <dbReference type="EMBL" id="QJH94100.1"/>
    </source>
</evidence>
<proteinExistence type="predicted"/>
<dbReference type="EMBL" id="MT144595">
    <property type="protein sequence ID" value="QJH94100.1"/>
    <property type="molecule type" value="Genomic_DNA"/>
</dbReference>
<gene>
    <name evidence="1" type="ORF">TM448A00289_0053</name>
    <name evidence="2" type="ORF">TM448B00173_0070</name>
</gene>
<name>A0A6H1ZDJ2_9ZZZZ</name>